<dbReference type="EMBL" id="QYYH01000169">
    <property type="protein sequence ID" value="RJY06209.1"/>
    <property type="molecule type" value="Genomic_DNA"/>
</dbReference>
<evidence type="ECO:0000256" key="1">
    <source>
        <dbReference type="ARBA" id="ARBA00008460"/>
    </source>
</evidence>
<accession>A0A3A6TFE3</accession>
<evidence type="ECO:0000313" key="4">
    <source>
        <dbReference type="Proteomes" id="UP000273022"/>
    </source>
</evidence>
<dbReference type="InterPro" id="IPR027471">
    <property type="entry name" value="YbeD-like_sf"/>
</dbReference>
<dbReference type="HAMAP" id="MF_00659">
    <property type="entry name" value="UPF0250"/>
    <property type="match status" value="1"/>
</dbReference>
<dbReference type="Gene3D" id="3.30.70.260">
    <property type="match status" value="1"/>
</dbReference>
<dbReference type="GO" id="GO:0005829">
    <property type="term" value="C:cytosol"/>
    <property type="evidence" value="ECO:0007669"/>
    <property type="project" value="TreeGrafter"/>
</dbReference>
<dbReference type="Pfam" id="PF04359">
    <property type="entry name" value="DUF493"/>
    <property type="match status" value="1"/>
</dbReference>
<gene>
    <name evidence="3" type="ORF">D5R81_17990</name>
</gene>
<dbReference type="PANTHER" id="PTHR38036">
    <property type="entry name" value="UPF0250 PROTEIN YBED"/>
    <property type="match status" value="1"/>
</dbReference>
<dbReference type="Proteomes" id="UP000273022">
    <property type="component" value="Unassembled WGS sequence"/>
</dbReference>
<proteinExistence type="inferred from homology"/>
<protein>
    <recommendedName>
        <fullName evidence="2">UPF0250 protein D5R81_17990</fullName>
    </recommendedName>
</protein>
<dbReference type="RefSeq" id="WP_121854991.1">
    <property type="nucleotide sequence ID" value="NZ_CP037952.1"/>
</dbReference>
<comment type="similarity">
    <text evidence="1 2">Belongs to the UPF0250 family.</text>
</comment>
<dbReference type="OrthoDB" id="9793424at2"/>
<keyword evidence="4" id="KW-1185">Reference proteome</keyword>
<evidence type="ECO:0000313" key="3">
    <source>
        <dbReference type="EMBL" id="RJY06209.1"/>
    </source>
</evidence>
<organism evidence="3 4">
    <name type="scientific">Parashewanella spongiae</name>
    <dbReference type="NCBI Taxonomy" id="342950"/>
    <lineage>
        <taxon>Bacteria</taxon>
        <taxon>Pseudomonadati</taxon>
        <taxon>Pseudomonadota</taxon>
        <taxon>Gammaproteobacteria</taxon>
        <taxon>Alteromonadales</taxon>
        <taxon>Shewanellaceae</taxon>
        <taxon>Parashewanella</taxon>
    </lineage>
</organism>
<sequence length="88" mass="9774">MLDTKFDELMEFPCSFPFKVVGDASDTLADRVVAVVQKHAPGDYSPQTRASSKGTYYSITIRIKATSKTQVETLYVELAKIDGVKRVL</sequence>
<comment type="caution">
    <text evidence="3">The sequence shown here is derived from an EMBL/GenBank/DDBJ whole genome shotgun (WGS) entry which is preliminary data.</text>
</comment>
<dbReference type="PANTHER" id="PTHR38036:SF1">
    <property type="entry name" value="UPF0250 PROTEIN YBED"/>
    <property type="match status" value="1"/>
</dbReference>
<reference evidence="3 4" key="1">
    <citation type="submission" date="2018-09" db="EMBL/GenBank/DDBJ databases">
        <title>Phylogeny of the Shewanellaceae, and recommendation for two new genera, Pseudoshewanella and Parashewanella.</title>
        <authorList>
            <person name="Wang G."/>
        </authorList>
    </citation>
    <scope>NUCLEOTIDE SEQUENCE [LARGE SCALE GENOMIC DNA]</scope>
    <source>
        <strain evidence="3 4">KCTC 22492</strain>
    </source>
</reference>
<dbReference type="AlphaFoldDB" id="A0A3A6TFE3"/>
<dbReference type="SUPFAM" id="SSF117991">
    <property type="entry name" value="YbeD/HP0495-like"/>
    <property type="match status" value="1"/>
</dbReference>
<dbReference type="InterPro" id="IPR007454">
    <property type="entry name" value="UPF0250_YbeD-like"/>
</dbReference>
<name>A0A3A6TFE3_9GAMM</name>
<evidence type="ECO:0000256" key="2">
    <source>
        <dbReference type="HAMAP-Rule" id="MF_00659"/>
    </source>
</evidence>
<dbReference type="NCBIfam" id="NF003447">
    <property type="entry name" value="PRK04998.1"/>
    <property type="match status" value="1"/>
</dbReference>